<dbReference type="InterPro" id="IPR011249">
    <property type="entry name" value="Metalloenz_LuxS/M16"/>
</dbReference>
<evidence type="ECO:0000259" key="2">
    <source>
        <dbReference type="Pfam" id="PF00675"/>
    </source>
</evidence>
<dbReference type="Pfam" id="PF05193">
    <property type="entry name" value="Peptidase_M16_C"/>
    <property type="match status" value="1"/>
</dbReference>
<evidence type="ECO:0000313" key="4">
    <source>
        <dbReference type="EMBL" id="MFC3198381.1"/>
    </source>
</evidence>
<comment type="caution">
    <text evidence="4">The sequence shown here is derived from an EMBL/GenBank/DDBJ whole genome shotgun (WGS) entry which is preliminary data.</text>
</comment>
<dbReference type="Gene3D" id="3.30.830.10">
    <property type="entry name" value="Metalloenzyme, LuxS/M16 peptidase-like"/>
    <property type="match status" value="2"/>
</dbReference>
<evidence type="ECO:0000259" key="3">
    <source>
        <dbReference type="Pfam" id="PF05193"/>
    </source>
</evidence>
<dbReference type="PANTHER" id="PTHR11851">
    <property type="entry name" value="METALLOPROTEASE"/>
    <property type="match status" value="1"/>
</dbReference>
<dbReference type="EMBL" id="JBHRTA010000037">
    <property type="protein sequence ID" value="MFC3198381.1"/>
    <property type="molecule type" value="Genomic_DNA"/>
</dbReference>
<feature type="domain" description="Peptidase M16 C-terminal" evidence="3">
    <location>
        <begin position="199"/>
        <end position="377"/>
    </location>
</feature>
<dbReference type="Proteomes" id="UP001595526">
    <property type="component" value="Unassembled WGS sequence"/>
</dbReference>
<evidence type="ECO:0000256" key="1">
    <source>
        <dbReference type="SAM" id="SignalP"/>
    </source>
</evidence>
<proteinExistence type="predicted"/>
<organism evidence="4 5">
    <name type="scientific">Parapedobacter deserti</name>
    <dbReference type="NCBI Taxonomy" id="1912957"/>
    <lineage>
        <taxon>Bacteria</taxon>
        <taxon>Pseudomonadati</taxon>
        <taxon>Bacteroidota</taxon>
        <taxon>Sphingobacteriia</taxon>
        <taxon>Sphingobacteriales</taxon>
        <taxon>Sphingobacteriaceae</taxon>
        <taxon>Parapedobacter</taxon>
    </lineage>
</organism>
<evidence type="ECO:0000313" key="5">
    <source>
        <dbReference type="Proteomes" id="UP001595526"/>
    </source>
</evidence>
<feature type="chain" id="PRO_5045966261" evidence="1">
    <location>
        <begin position="21"/>
        <end position="681"/>
    </location>
</feature>
<gene>
    <name evidence="4" type="ORF">ACFOET_12225</name>
</gene>
<dbReference type="Pfam" id="PF00675">
    <property type="entry name" value="Peptidase_M16"/>
    <property type="match status" value="1"/>
</dbReference>
<dbReference type="PROSITE" id="PS51257">
    <property type="entry name" value="PROKAR_LIPOPROTEIN"/>
    <property type="match status" value="1"/>
</dbReference>
<protein>
    <submittedName>
        <fullName evidence="4">M16 family metallopeptidase</fullName>
    </submittedName>
</protein>
<name>A0ABV7JQJ3_9SPHI</name>
<feature type="domain" description="Peptidase M16 N-terminal" evidence="2">
    <location>
        <begin position="61"/>
        <end position="183"/>
    </location>
</feature>
<dbReference type="SUPFAM" id="SSF63411">
    <property type="entry name" value="LuxS/MPP-like metallohydrolase"/>
    <property type="match status" value="2"/>
</dbReference>
<dbReference type="PANTHER" id="PTHR11851:SF224">
    <property type="entry name" value="PROCESSING PROTEASE"/>
    <property type="match status" value="1"/>
</dbReference>
<keyword evidence="5" id="KW-1185">Reference proteome</keyword>
<dbReference type="InterPro" id="IPR011765">
    <property type="entry name" value="Pept_M16_N"/>
</dbReference>
<keyword evidence="1" id="KW-0732">Signal</keyword>
<reference evidence="5" key="1">
    <citation type="journal article" date="2019" name="Int. J. Syst. Evol. Microbiol.">
        <title>The Global Catalogue of Microorganisms (GCM) 10K type strain sequencing project: providing services to taxonomists for standard genome sequencing and annotation.</title>
        <authorList>
            <consortium name="The Broad Institute Genomics Platform"/>
            <consortium name="The Broad Institute Genome Sequencing Center for Infectious Disease"/>
            <person name="Wu L."/>
            <person name="Ma J."/>
        </authorList>
    </citation>
    <scope>NUCLEOTIDE SEQUENCE [LARGE SCALE GENOMIC DNA]</scope>
    <source>
        <strain evidence="5">KCTC 52416</strain>
    </source>
</reference>
<dbReference type="InterPro" id="IPR050361">
    <property type="entry name" value="MPP/UQCRC_Complex"/>
</dbReference>
<sequence>MKKISIYLLTFIGSCTVAIAQVDRSKYPDPGPAPQINIGEPASFTLANGLKVFVVENHKLPRVTYSLVLDRDPILEGDKAGLTSLMGDMLMGGTGARNKDELDEAIDRIGARISASSTSASASSLKKYNDQLLELFADVLFNPAFPQIELDKLKKQTISALAAAKDDPNSIINVVRNAAMYGKDHPYGETETEKTVENLRVEDFRQYYQTYFRPNIAYLAIVGDITVSEAKNLVNKYFAEWQKGEVPRHEWPAPKAPAGNKVVLVNRPVSAQSVINVGYPLDLKPNNPDVIAASVVGRVLGGGSSGRLFLNLREEKGYTYGAYGGINPERLVATINASASVGTAVTDSATQEFIHELKRLNEKTITQEELDLAKAALAGSFGRSLEQPATIANFAINTELQKLPKDYYKNYLKNLDALTLEQVNNIAAKYVRGNDLQITVVGKTDDFADKMKRFGEVQFYTVTGDPEVKMEVTDASVTPEGIVKKYIDAIGGREKLTAMNSIRLISEAEIQGRAITIEQLVDKNKGVAVQNTKLGAQTLSKVRVTKDGVSLSAQGQTQELPAEAAAVYQALLEIFPELTYEAKGVTLELEGISKVNEEDAYKVKVTQGTNTSTEYFSVASGLKLKTESPLSGEITVDNYATYEGIQLPETITIVNQMVPMPLKAVTKEVVINGEISDEELK</sequence>
<dbReference type="RefSeq" id="WP_379022984.1">
    <property type="nucleotide sequence ID" value="NZ_JBHRTA010000037.1"/>
</dbReference>
<dbReference type="InterPro" id="IPR007863">
    <property type="entry name" value="Peptidase_M16_C"/>
</dbReference>
<accession>A0ABV7JQJ3</accession>
<feature type="signal peptide" evidence="1">
    <location>
        <begin position="1"/>
        <end position="20"/>
    </location>
</feature>